<dbReference type="Pfam" id="PF01248">
    <property type="entry name" value="Ribosomal_L7Ae"/>
    <property type="match status" value="1"/>
</dbReference>
<organism evidence="5">
    <name type="scientific">Candidatus Iainarchaeum sp</name>
    <dbReference type="NCBI Taxonomy" id="3101447"/>
    <lineage>
        <taxon>Archaea</taxon>
        <taxon>Candidatus Iainarchaeota</taxon>
        <taxon>Candidatus Iainarchaeia</taxon>
        <taxon>Candidatus Iainarchaeales</taxon>
        <taxon>Candidatus Iainarchaeaceae</taxon>
        <taxon>Candidatus Iainarchaeum</taxon>
    </lineage>
</organism>
<dbReference type="Gene3D" id="3.30.1330.30">
    <property type="match status" value="1"/>
</dbReference>
<dbReference type="InterPro" id="IPR029064">
    <property type="entry name" value="Ribosomal_eL30-like_sf"/>
</dbReference>
<keyword evidence="3" id="KW-0687">Ribonucleoprotein</keyword>
<dbReference type="EMBL" id="CP064981">
    <property type="protein sequence ID" value="QQR92835.1"/>
    <property type="molecule type" value="Genomic_DNA"/>
</dbReference>
<keyword evidence="2 5" id="KW-0689">Ribosomal protein</keyword>
<dbReference type="PANTHER" id="PTHR23105">
    <property type="entry name" value="RIBOSOMAL PROTEIN L7AE FAMILY MEMBER"/>
    <property type="match status" value="1"/>
</dbReference>
<dbReference type="AlphaFoldDB" id="A0A7T9DKB5"/>
<dbReference type="GO" id="GO:0005840">
    <property type="term" value="C:ribosome"/>
    <property type="evidence" value="ECO:0007669"/>
    <property type="project" value="UniProtKB-KW"/>
</dbReference>
<evidence type="ECO:0000256" key="2">
    <source>
        <dbReference type="ARBA" id="ARBA00022980"/>
    </source>
</evidence>
<comment type="similarity">
    <text evidence="1">Belongs to the eukaryotic ribosomal protein eL8 family.</text>
</comment>
<feature type="domain" description="Ribosomal protein eL8/eL30/eS12/Gadd45" evidence="4">
    <location>
        <begin position="20"/>
        <end position="104"/>
    </location>
</feature>
<dbReference type="InterPro" id="IPR050257">
    <property type="entry name" value="eL8/uL1-like"/>
</dbReference>
<dbReference type="InterPro" id="IPR018492">
    <property type="entry name" value="Ribosomal_eL8/Nhp2"/>
</dbReference>
<evidence type="ECO:0000313" key="5">
    <source>
        <dbReference type="EMBL" id="QQR92835.1"/>
    </source>
</evidence>
<dbReference type="SUPFAM" id="SSF55315">
    <property type="entry name" value="L30e-like"/>
    <property type="match status" value="1"/>
</dbReference>
<protein>
    <submittedName>
        <fullName evidence="5">50S ribosomal protein L7ae</fullName>
    </submittedName>
</protein>
<evidence type="ECO:0000256" key="1">
    <source>
        <dbReference type="ARBA" id="ARBA00007337"/>
    </source>
</evidence>
<reference evidence="5" key="1">
    <citation type="submission" date="2020-11" db="EMBL/GenBank/DDBJ databases">
        <title>Connecting structure to function with the recovery of over 1000 high-quality activated sludge metagenome-assembled genomes encoding full-length rRNA genes using long-read sequencing.</title>
        <authorList>
            <person name="Singleton C.M."/>
            <person name="Petriglieri F."/>
            <person name="Kristensen J.M."/>
            <person name="Kirkegaard R.H."/>
            <person name="Michaelsen T.Y."/>
            <person name="Andersen M.H."/>
            <person name="Karst S.M."/>
            <person name="Dueholm M.S."/>
            <person name="Nielsen P.H."/>
            <person name="Albertsen M."/>
        </authorList>
    </citation>
    <scope>NUCLEOTIDE SEQUENCE</scope>
    <source>
        <strain evidence="5">Fred_18-Q3-R57-64_BAT3C.431</strain>
    </source>
</reference>
<name>A0A7T9DKB5_9ARCH</name>
<sequence length="118" mass="13107">MTHEVPNDLKEKQNEFLSDLKKKHGKSRIGINEVTKAIERDTAKIVFVAKDVSPAEVVMHLPLICKEKKVPFSYVDTKKELGEKIGIAVGAAAVAVTDLGESQKEFDVIVKRLHELAK</sequence>
<gene>
    <name evidence="5" type="ORF">IPJ89_01155</name>
</gene>
<dbReference type="Proteomes" id="UP000596004">
    <property type="component" value="Chromosome"/>
</dbReference>
<dbReference type="GO" id="GO:1990904">
    <property type="term" value="C:ribonucleoprotein complex"/>
    <property type="evidence" value="ECO:0007669"/>
    <property type="project" value="UniProtKB-KW"/>
</dbReference>
<evidence type="ECO:0000256" key="3">
    <source>
        <dbReference type="ARBA" id="ARBA00023274"/>
    </source>
</evidence>
<dbReference type="PRINTS" id="PR00881">
    <property type="entry name" value="L7ARS6FAMILY"/>
</dbReference>
<proteinExistence type="inferred from homology"/>
<dbReference type="InterPro" id="IPR004038">
    <property type="entry name" value="Ribosomal_eL8/eL30/eS12/Gad45"/>
</dbReference>
<evidence type="ECO:0000259" key="4">
    <source>
        <dbReference type="Pfam" id="PF01248"/>
    </source>
</evidence>
<accession>A0A7T9DKB5</accession>
<dbReference type="PRINTS" id="PR00884">
    <property type="entry name" value="RIBOSOMALHS6"/>
</dbReference>
<dbReference type="GO" id="GO:0003723">
    <property type="term" value="F:RNA binding"/>
    <property type="evidence" value="ECO:0007669"/>
    <property type="project" value="InterPro"/>
</dbReference>